<proteinExistence type="predicted"/>
<dbReference type="Proteomes" id="UP001596065">
    <property type="component" value="Unassembled WGS sequence"/>
</dbReference>
<gene>
    <name evidence="2" type="ORF">ACFP3J_24970</name>
</gene>
<evidence type="ECO:0000259" key="1">
    <source>
        <dbReference type="Pfam" id="PF08241"/>
    </source>
</evidence>
<name>A0ABW0WR35_STRNO</name>
<dbReference type="EMBL" id="JBHSOE010000049">
    <property type="protein sequence ID" value="MFC5658720.1"/>
    <property type="molecule type" value="Genomic_DNA"/>
</dbReference>
<dbReference type="GO" id="GO:0008168">
    <property type="term" value="F:methyltransferase activity"/>
    <property type="evidence" value="ECO:0007669"/>
    <property type="project" value="UniProtKB-KW"/>
</dbReference>
<sequence length="262" mass="28953">MIGLPRNQNDAWGAQAQNWARVQQLTTRPAFQAVLSELDPWRERTLLDIGCGAGEFVRMASEAGAEASGVDTSEQLIGLARRHAPDAVFYIADMENLPFPDRNFSVVTAFNSLHFAADPTRLIAEVIRVTEPDGKIVTTTRGFPSECDTFDYFLELGALLPPDTLSGRPDLSDSETLETLFTEAGLQLSPLRVILCPWEYPDLETALRGLLSTGPAVRAIQYSGRSEVTRAVIRSIDPYRRDDGSYLLNNTCHCLVATRAEY</sequence>
<dbReference type="EC" id="2.1.1.-" evidence="2"/>
<dbReference type="PANTHER" id="PTHR43591">
    <property type="entry name" value="METHYLTRANSFERASE"/>
    <property type="match status" value="1"/>
</dbReference>
<keyword evidence="3" id="KW-1185">Reference proteome</keyword>
<dbReference type="GO" id="GO:0032259">
    <property type="term" value="P:methylation"/>
    <property type="evidence" value="ECO:0007669"/>
    <property type="project" value="UniProtKB-KW"/>
</dbReference>
<dbReference type="CDD" id="cd02440">
    <property type="entry name" value="AdoMet_MTases"/>
    <property type="match status" value="1"/>
</dbReference>
<comment type="caution">
    <text evidence="2">The sequence shown here is derived from an EMBL/GenBank/DDBJ whole genome shotgun (WGS) entry which is preliminary data.</text>
</comment>
<dbReference type="InterPro" id="IPR013216">
    <property type="entry name" value="Methyltransf_11"/>
</dbReference>
<evidence type="ECO:0000313" key="2">
    <source>
        <dbReference type="EMBL" id="MFC5658720.1"/>
    </source>
</evidence>
<protein>
    <submittedName>
        <fullName evidence="2">Class I SAM-dependent methyltransferase</fullName>
        <ecNumber evidence="2">2.1.1.-</ecNumber>
    </submittedName>
</protein>
<dbReference type="RefSeq" id="WP_344351454.1">
    <property type="nucleotide sequence ID" value="NZ_BAAASM010000046.1"/>
</dbReference>
<organism evidence="2 3">
    <name type="scientific">Streptomyces nogalater</name>
    <dbReference type="NCBI Taxonomy" id="38314"/>
    <lineage>
        <taxon>Bacteria</taxon>
        <taxon>Bacillati</taxon>
        <taxon>Actinomycetota</taxon>
        <taxon>Actinomycetes</taxon>
        <taxon>Kitasatosporales</taxon>
        <taxon>Streptomycetaceae</taxon>
        <taxon>Streptomyces</taxon>
    </lineage>
</organism>
<reference evidence="3" key="1">
    <citation type="journal article" date="2019" name="Int. J. Syst. Evol. Microbiol.">
        <title>The Global Catalogue of Microorganisms (GCM) 10K type strain sequencing project: providing services to taxonomists for standard genome sequencing and annotation.</title>
        <authorList>
            <consortium name="The Broad Institute Genomics Platform"/>
            <consortium name="The Broad Institute Genome Sequencing Center for Infectious Disease"/>
            <person name="Wu L."/>
            <person name="Ma J."/>
        </authorList>
    </citation>
    <scope>NUCLEOTIDE SEQUENCE [LARGE SCALE GENOMIC DNA]</scope>
    <source>
        <strain evidence="3">KCTC 5701</strain>
    </source>
</reference>
<dbReference type="Gene3D" id="3.40.50.150">
    <property type="entry name" value="Vaccinia Virus protein VP39"/>
    <property type="match status" value="1"/>
</dbReference>
<accession>A0ABW0WR35</accession>
<dbReference type="Pfam" id="PF08241">
    <property type="entry name" value="Methyltransf_11"/>
    <property type="match status" value="1"/>
</dbReference>
<keyword evidence="2" id="KW-0489">Methyltransferase</keyword>
<feature type="domain" description="Methyltransferase type 11" evidence="1">
    <location>
        <begin position="47"/>
        <end position="137"/>
    </location>
</feature>
<keyword evidence="2" id="KW-0808">Transferase</keyword>
<dbReference type="SUPFAM" id="SSF53335">
    <property type="entry name" value="S-adenosyl-L-methionine-dependent methyltransferases"/>
    <property type="match status" value="1"/>
</dbReference>
<evidence type="ECO:0000313" key="3">
    <source>
        <dbReference type="Proteomes" id="UP001596065"/>
    </source>
</evidence>
<dbReference type="InterPro" id="IPR029063">
    <property type="entry name" value="SAM-dependent_MTases_sf"/>
</dbReference>